<dbReference type="Gene3D" id="3.90.1140.10">
    <property type="entry name" value="Cyclic phosphodiesterase"/>
    <property type="match status" value="1"/>
</dbReference>
<keyword evidence="3" id="KW-1185">Reference proteome</keyword>
<dbReference type="AlphaFoldDB" id="A0AAF0IN93"/>
<protein>
    <submittedName>
        <fullName evidence="2">Uncharacterized protein</fullName>
    </submittedName>
</protein>
<sequence length="219" mass="24004">MPRTAYTALVVLLLRPAGAADAQRLQQLQRIRHTYDAAYTRWLPHITLVPPFAVPPPDAAAEGDADAGAAGAPPWLVRVLDALSNDTARACARHARHRLALTDVGVFRLRRYENVHLRPSAASAAPLLALQRDLQRAAAPHLPARGRRRERFVPHASLGQAYTLEDRAAIELEAERDCRLHDGGIAVAVDHVQVMYKPSGARGPYTLYREAALAPSYEP</sequence>
<accession>A0AAF0IN93</accession>
<evidence type="ECO:0000313" key="2">
    <source>
        <dbReference type="EMBL" id="WFC94727.1"/>
    </source>
</evidence>
<dbReference type="PANTHER" id="PTHR37474">
    <property type="entry name" value="RNA LIGASE/CYCLIC NUCLEOTIDE PHOSPHODIESTERASE"/>
    <property type="match status" value="1"/>
</dbReference>
<proteinExistence type="predicted"/>
<feature type="chain" id="PRO_5042258124" evidence="1">
    <location>
        <begin position="23"/>
        <end position="219"/>
    </location>
</feature>
<evidence type="ECO:0000313" key="3">
    <source>
        <dbReference type="Proteomes" id="UP001216638"/>
    </source>
</evidence>
<name>A0AAF0IN93_9BASI</name>
<dbReference type="Pfam" id="PF13563">
    <property type="entry name" value="2_5_RNA_ligase2"/>
    <property type="match status" value="1"/>
</dbReference>
<dbReference type="EMBL" id="CP119951">
    <property type="protein sequence ID" value="WFC94727.1"/>
    <property type="molecule type" value="Genomic_DNA"/>
</dbReference>
<keyword evidence="1" id="KW-0732">Signal</keyword>
<organism evidence="2 3">
    <name type="scientific">Malassezia brasiliensis</name>
    <dbReference type="NCBI Taxonomy" id="1821822"/>
    <lineage>
        <taxon>Eukaryota</taxon>
        <taxon>Fungi</taxon>
        <taxon>Dikarya</taxon>
        <taxon>Basidiomycota</taxon>
        <taxon>Ustilaginomycotina</taxon>
        <taxon>Malasseziomycetes</taxon>
        <taxon>Malasseziales</taxon>
        <taxon>Malasseziaceae</taxon>
        <taxon>Malassezia</taxon>
    </lineage>
</organism>
<reference evidence="2" key="1">
    <citation type="submission" date="2023-03" db="EMBL/GenBank/DDBJ databases">
        <title>Mating type loci evolution in Malassezia.</title>
        <authorList>
            <person name="Coelho M.A."/>
        </authorList>
    </citation>
    <scope>NUCLEOTIDE SEQUENCE</scope>
    <source>
        <strain evidence="2">CBS 14135</strain>
    </source>
</reference>
<dbReference type="SUPFAM" id="SSF55144">
    <property type="entry name" value="LigT-like"/>
    <property type="match status" value="1"/>
</dbReference>
<dbReference type="Proteomes" id="UP001216638">
    <property type="component" value="Chromosome 1"/>
</dbReference>
<dbReference type="PANTHER" id="PTHR37474:SF1">
    <property type="entry name" value="2'-5' RNA LIGASE FAMILY PROTEIN"/>
    <property type="match status" value="1"/>
</dbReference>
<dbReference type="InterPro" id="IPR009097">
    <property type="entry name" value="Cyclic_Pdiesterase"/>
</dbReference>
<feature type="signal peptide" evidence="1">
    <location>
        <begin position="1"/>
        <end position="22"/>
    </location>
</feature>
<evidence type="ECO:0000256" key="1">
    <source>
        <dbReference type="SAM" id="SignalP"/>
    </source>
</evidence>
<gene>
    <name evidence="2" type="ORF">MBRA1_001361</name>
</gene>